<evidence type="ECO:0000313" key="3">
    <source>
        <dbReference type="Proteomes" id="UP000428328"/>
    </source>
</evidence>
<reference evidence="2 3" key="1">
    <citation type="submission" date="2019-11" db="EMBL/GenBank/DDBJ databases">
        <authorList>
            <person name="Zheng R.K."/>
            <person name="Sun C.M."/>
        </authorList>
    </citation>
    <scope>NUCLEOTIDE SEQUENCE [LARGE SCALE GENOMIC DNA]</scope>
    <source>
        <strain evidence="2 3">SRB007</strain>
    </source>
</reference>
<accession>A0A6I6JLZ5</accession>
<sequence length="208" mass="22169">MYDTLSFATSNNSPTSVTMSLSLEGLLSNTSPDGYATSDTSISIYDITGYSSWLEESAYGLGMVTSFTKVATAAINFAVGDQYWLDLLNQWVSFDDMAYDTTGQTYSFDLTKSLTFEADPLKTYGIRIWTSADANGSNEGISASDFYNTSEVGFTELNGATFESGSGAFLANQGSTAPVATPEPSTILLLGAGLFGLVAVRRKRAAIQ</sequence>
<dbReference type="NCBIfam" id="TIGR02595">
    <property type="entry name" value="PEP_CTERM"/>
    <property type="match status" value="1"/>
</dbReference>
<feature type="domain" description="Ice-binding protein C-terminal" evidence="1">
    <location>
        <begin position="180"/>
        <end position="203"/>
    </location>
</feature>
<keyword evidence="3" id="KW-1185">Reference proteome</keyword>
<dbReference type="Proteomes" id="UP000428328">
    <property type="component" value="Chromosome"/>
</dbReference>
<dbReference type="EMBL" id="CP046400">
    <property type="protein sequence ID" value="QGY41960.1"/>
    <property type="molecule type" value="Genomic_DNA"/>
</dbReference>
<dbReference type="KEGG" id="psel:GM415_02480"/>
<dbReference type="Pfam" id="PF07589">
    <property type="entry name" value="PEP-CTERM"/>
    <property type="match status" value="1"/>
</dbReference>
<organism evidence="2 3">
    <name type="scientific">Pseudodesulfovibrio cashew</name>
    <dbReference type="NCBI Taxonomy" id="2678688"/>
    <lineage>
        <taxon>Bacteria</taxon>
        <taxon>Pseudomonadati</taxon>
        <taxon>Thermodesulfobacteriota</taxon>
        <taxon>Desulfovibrionia</taxon>
        <taxon>Desulfovibrionales</taxon>
        <taxon>Desulfovibrionaceae</taxon>
    </lineage>
</organism>
<name>A0A6I6JLZ5_9BACT</name>
<gene>
    <name evidence="2" type="ORF">GM415_02480</name>
</gene>
<protein>
    <submittedName>
        <fullName evidence="2">PEP-CTERM sorting domain-containing protein</fullName>
    </submittedName>
</protein>
<dbReference type="AlphaFoldDB" id="A0A6I6JLZ5"/>
<evidence type="ECO:0000313" key="2">
    <source>
        <dbReference type="EMBL" id="QGY41960.1"/>
    </source>
</evidence>
<dbReference type="InterPro" id="IPR013424">
    <property type="entry name" value="Ice-binding_C"/>
</dbReference>
<evidence type="ECO:0000259" key="1">
    <source>
        <dbReference type="Pfam" id="PF07589"/>
    </source>
</evidence>
<proteinExistence type="predicted"/>